<comment type="caution">
    <text evidence="2">The sequence shown here is derived from an EMBL/GenBank/DDBJ whole genome shotgun (WGS) entry which is preliminary data.</text>
</comment>
<proteinExistence type="predicted"/>
<gene>
    <name evidence="2" type="ORF">CXB77_01765</name>
</gene>
<evidence type="ECO:0000313" key="3">
    <source>
        <dbReference type="Proteomes" id="UP000239936"/>
    </source>
</evidence>
<dbReference type="OrthoDB" id="9793251at2"/>
<feature type="domain" description="Lcl C-terminal" evidence="1">
    <location>
        <begin position="151"/>
        <end position="228"/>
    </location>
</feature>
<reference evidence="2 3" key="1">
    <citation type="submission" date="2018-01" db="EMBL/GenBank/DDBJ databases">
        <title>The complete genome sequence of Chromatium okenii LaCa, a purple sulfur bacterium with a turbulent life.</title>
        <authorList>
            <person name="Luedin S.M."/>
            <person name="Liechti N."/>
            <person name="Storelli N."/>
            <person name="Danza F."/>
            <person name="Wittwer M."/>
            <person name="Pothier J.F."/>
            <person name="Tonolla M.A."/>
        </authorList>
    </citation>
    <scope>NUCLEOTIDE SEQUENCE [LARGE SCALE GENOMIC DNA]</scope>
    <source>
        <strain evidence="2 3">LaCa</strain>
    </source>
</reference>
<dbReference type="InterPro" id="IPR011460">
    <property type="entry name" value="Lcl_C"/>
</dbReference>
<dbReference type="EMBL" id="PPGH01000012">
    <property type="protein sequence ID" value="PQJ97448.1"/>
    <property type="molecule type" value="Genomic_DNA"/>
</dbReference>
<dbReference type="Proteomes" id="UP000239936">
    <property type="component" value="Unassembled WGS sequence"/>
</dbReference>
<evidence type="ECO:0000259" key="1">
    <source>
        <dbReference type="Pfam" id="PF07603"/>
    </source>
</evidence>
<sequence length="271" mass="30343">MHDEPRHKLRELILKWTVFMQRFARCEALLKDVCGQYRKEIFVLTTALKNRVADELLKNSAGIPPTLLAARLIKRLEDDAALNSEAAHWAVESWMLALGVIAQPLPRSNTTLTSVPVSIQQSAVNTAPIPVAPSPHITNVADGRYRDNNDGTVTDVKTNLQWMRCSLGKNGKMEPVLVKLKDTIGMNAHKAVESLNRNIGYAGYQDWRLPTIDELKSLVYCSSGKPKLGMILANLVKAMMRNQLSIQELFPNTPSSWFGRFLPMQQLGLRV</sequence>
<dbReference type="RefSeq" id="WP_105072554.1">
    <property type="nucleotide sequence ID" value="NZ_PPGH01000012.1"/>
</dbReference>
<dbReference type="Pfam" id="PF07603">
    <property type="entry name" value="Lcl_C"/>
    <property type="match status" value="1"/>
</dbReference>
<organism evidence="2 3">
    <name type="scientific">Chromatium okenii</name>
    <dbReference type="NCBI Taxonomy" id="61644"/>
    <lineage>
        <taxon>Bacteria</taxon>
        <taxon>Pseudomonadati</taxon>
        <taxon>Pseudomonadota</taxon>
        <taxon>Gammaproteobacteria</taxon>
        <taxon>Chromatiales</taxon>
        <taxon>Chromatiaceae</taxon>
        <taxon>Chromatium</taxon>
    </lineage>
</organism>
<keyword evidence="3" id="KW-1185">Reference proteome</keyword>
<evidence type="ECO:0000313" key="2">
    <source>
        <dbReference type="EMBL" id="PQJ97448.1"/>
    </source>
</evidence>
<protein>
    <recommendedName>
        <fullName evidence="1">Lcl C-terminal domain-containing protein</fullName>
    </recommendedName>
</protein>
<name>A0A2S7XVE7_9GAMM</name>
<dbReference type="AlphaFoldDB" id="A0A2S7XVE7"/>
<accession>A0A2S7XVE7</accession>